<dbReference type="InterPro" id="IPR010982">
    <property type="entry name" value="Lambda_DNA-bd_dom_sf"/>
</dbReference>
<dbReference type="InterPro" id="IPR001387">
    <property type="entry name" value="Cro/C1-type_HTH"/>
</dbReference>
<dbReference type="CDD" id="cd00093">
    <property type="entry name" value="HTH_XRE"/>
    <property type="match status" value="1"/>
</dbReference>
<dbReference type="SMART" id="SM00530">
    <property type="entry name" value="HTH_XRE"/>
    <property type="match status" value="1"/>
</dbReference>
<feature type="transmembrane region" description="Helical" evidence="2">
    <location>
        <begin position="89"/>
        <end position="111"/>
    </location>
</feature>
<keyword evidence="2" id="KW-0472">Membrane</keyword>
<keyword evidence="2" id="KW-0812">Transmembrane</keyword>
<evidence type="ECO:0000313" key="4">
    <source>
        <dbReference type="EMBL" id="SDX81301.1"/>
    </source>
</evidence>
<feature type="transmembrane region" description="Helical" evidence="2">
    <location>
        <begin position="167"/>
        <end position="190"/>
    </location>
</feature>
<dbReference type="RefSeq" id="WP_090244567.1">
    <property type="nucleotide sequence ID" value="NZ_FNOU01000008.1"/>
</dbReference>
<sequence>MKFSEQIRRIRTENELTQEQLAEQLGVSRQAISNWENNRNLPDIEILISITKIFHLSLDYLILGDDGMGNMAKKLVKDGSENRRAKMNLISISIGAALLFLGIACIGIKAVSVEYVDAAGVLHENFFLLPMGFLFLFSGFIVFLVTGIRNIVSGFSDSSKSTGGQRFFYIGLCLGVVLLCTGGFLILLAVNAETSTGILGIAVILGGGGCFIAALRSWRH</sequence>
<evidence type="ECO:0000313" key="5">
    <source>
        <dbReference type="Proteomes" id="UP000199652"/>
    </source>
</evidence>
<evidence type="ECO:0000256" key="2">
    <source>
        <dbReference type="SAM" id="Phobius"/>
    </source>
</evidence>
<dbReference type="GO" id="GO:0003677">
    <property type="term" value="F:DNA binding"/>
    <property type="evidence" value="ECO:0007669"/>
    <property type="project" value="UniProtKB-KW"/>
</dbReference>
<feature type="domain" description="HTH cro/C1-type" evidence="3">
    <location>
        <begin position="7"/>
        <end position="61"/>
    </location>
</feature>
<dbReference type="InterPro" id="IPR025016">
    <property type="entry name" value="DUF3955"/>
</dbReference>
<name>A0A1H3ERF4_EUBBA</name>
<dbReference type="PANTHER" id="PTHR46558:SF4">
    <property type="entry name" value="DNA-BIDING PHAGE PROTEIN"/>
    <property type="match status" value="1"/>
</dbReference>
<proteinExistence type="predicted"/>
<evidence type="ECO:0000259" key="3">
    <source>
        <dbReference type="PROSITE" id="PS50943"/>
    </source>
</evidence>
<dbReference type="AlphaFoldDB" id="A0A1H3ERF4"/>
<evidence type="ECO:0000256" key="1">
    <source>
        <dbReference type="ARBA" id="ARBA00023125"/>
    </source>
</evidence>
<gene>
    <name evidence="4" type="ORF">SAMN04488579_10816</name>
</gene>
<feature type="transmembrane region" description="Helical" evidence="2">
    <location>
        <begin position="126"/>
        <end position="146"/>
    </location>
</feature>
<dbReference type="Pfam" id="PF13127">
    <property type="entry name" value="DUF3955"/>
    <property type="match status" value="1"/>
</dbReference>
<keyword evidence="1 4" id="KW-0238">DNA-binding</keyword>
<reference evidence="5" key="1">
    <citation type="submission" date="2016-10" db="EMBL/GenBank/DDBJ databases">
        <authorList>
            <person name="Varghese N."/>
            <person name="Submissions S."/>
        </authorList>
    </citation>
    <scope>NUCLEOTIDE SEQUENCE [LARGE SCALE GENOMIC DNA]</scope>
    <source>
        <strain evidence="5">VPI 5359</strain>
    </source>
</reference>
<dbReference type="Gene3D" id="1.10.260.40">
    <property type="entry name" value="lambda repressor-like DNA-binding domains"/>
    <property type="match status" value="1"/>
</dbReference>
<dbReference type="EMBL" id="FNOU01000008">
    <property type="protein sequence ID" value="SDX81301.1"/>
    <property type="molecule type" value="Genomic_DNA"/>
</dbReference>
<dbReference type="PROSITE" id="PS50943">
    <property type="entry name" value="HTH_CROC1"/>
    <property type="match status" value="1"/>
</dbReference>
<dbReference type="Proteomes" id="UP000199652">
    <property type="component" value="Unassembled WGS sequence"/>
</dbReference>
<accession>A0A1H3ERF4</accession>
<dbReference type="Pfam" id="PF01381">
    <property type="entry name" value="HTH_3"/>
    <property type="match status" value="1"/>
</dbReference>
<feature type="transmembrane region" description="Helical" evidence="2">
    <location>
        <begin position="196"/>
        <end position="215"/>
    </location>
</feature>
<dbReference type="STRING" id="1528.SAMN04488579_10816"/>
<keyword evidence="2" id="KW-1133">Transmembrane helix</keyword>
<protein>
    <submittedName>
        <fullName evidence="4">DNA-binding transcriptional regulator, XRE-family HTH domain</fullName>
    </submittedName>
</protein>
<dbReference type="PANTHER" id="PTHR46558">
    <property type="entry name" value="TRACRIPTIONAL REGULATORY PROTEIN-RELATED-RELATED"/>
    <property type="match status" value="1"/>
</dbReference>
<dbReference type="SUPFAM" id="SSF47413">
    <property type="entry name" value="lambda repressor-like DNA-binding domains"/>
    <property type="match status" value="1"/>
</dbReference>
<keyword evidence="5" id="KW-1185">Reference proteome</keyword>
<dbReference type="OrthoDB" id="9801008at2"/>
<organism evidence="4 5">
    <name type="scientific">Eubacterium barkeri</name>
    <name type="common">Clostridium barkeri</name>
    <dbReference type="NCBI Taxonomy" id="1528"/>
    <lineage>
        <taxon>Bacteria</taxon>
        <taxon>Bacillati</taxon>
        <taxon>Bacillota</taxon>
        <taxon>Clostridia</taxon>
        <taxon>Eubacteriales</taxon>
        <taxon>Eubacteriaceae</taxon>
        <taxon>Eubacterium</taxon>
    </lineage>
</organism>